<gene>
    <name evidence="2" type="ORF">CLUMA_CG013068</name>
</gene>
<organism evidence="2 3">
    <name type="scientific">Clunio marinus</name>
    <dbReference type="NCBI Taxonomy" id="568069"/>
    <lineage>
        <taxon>Eukaryota</taxon>
        <taxon>Metazoa</taxon>
        <taxon>Ecdysozoa</taxon>
        <taxon>Arthropoda</taxon>
        <taxon>Hexapoda</taxon>
        <taxon>Insecta</taxon>
        <taxon>Pterygota</taxon>
        <taxon>Neoptera</taxon>
        <taxon>Endopterygota</taxon>
        <taxon>Diptera</taxon>
        <taxon>Nematocera</taxon>
        <taxon>Chironomoidea</taxon>
        <taxon>Chironomidae</taxon>
        <taxon>Clunio</taxon>
    </lineage>
</organism>
<dbReference type="AlphaFoldDB" id="A0A1J1IHF4"/>
<protein>
    <submittedName>
        <fullName evidence="2">CLUMA_CG013068, isoform A</fullName>
    </submittedName>
</protein>
<dbReference type="EMBL" id="CVRI01000052">
    <property type="protein sequence ID" value="CRK99695.1"/>
    <property type="molecule type" value="Genomic_DNA"/>
</dbReference>
<proteinExistence type="predicted"/>
<evidence type="ECO:0000313" key="2">
    <source>
        <dbReference type="EMBL" id="CRK99695.1"/>
    </source>
</evidence>
<feature type="region of interest" description="Disordered" evidence="1">
    <location>
        <begin position="54"/>
        <end position="75"/>
    </location>
</feature>
<evidence type="ECO:0000313" key="3">
    <source>
        <dbReference type="Proteomes" id="UP000183832"/>
    </source>
</evidence>
<evidence type="ECO:0000256" key="1">
    <source>
        <dbReference type="SAM" id="MobiDB-lite"/>
    </source>
</evidence>
<dbReference type="Proteomes" id="UP000183832">
    <property type="component" value="Unassembled WGS sequence"/>
</dbReference>
<name>A0A1J1IHF4_9DIPT</name>
<keyword evidence="3" id="KW-1185">Reference proteome</keyword>
<accession>A0A1J1IHF4</accession>
<reference evidence="2 3" key="1">
    <citation type="submission" date="2015-04" db="EMBL/GenBank/DDBJ databases">
        <authorList>
            <person name="Syromyatnikov M.Y."/>
            <person name="Popov V.N."/>
        </authorList>
    </citation>
    <scope>NUCLEOTIDE SEQUENCE [LARGE SCALE GENOMIC DNA]</scope>
</reference>
<feature type="compositionally biased region" description="Polar residues" evidence="1">
    <location>
        <begin position="61"/>
        <end position="75"/>
    </location>
</feature>
<sequence>MLTMFKTSVGMRPQQRHLKELLLDVVGREGKTGSLRLKVVVNRLKASENYLTTSKEEKPNRTQYARQTNRHSGIF</sequence>